<evidence type="ECO:0000313" key="3">
    <source>
        <dbReference type="Proteomes" id="UP000199421"/>
    </source>
</evidence>
<dbReference type="SUPFAM" id="SSF55486">
    <property type="entry name" value="Metalloproteases ('zincins'), catalytic domain"/>
    <property type="match status" value="1"/>
</dbReference>
<evidence type="ECO:0000256" key="1">
    <source>
        <dbReference type="SAM" id="Phobius"/>
    </source>
</evidence>
<gene>
    <name evidence="2" type="ORF">SAMN05661044_00844</name>
</gene>
<dbReference type="GO" id="GO:0008237">
    <property type="term" value="F:metallopeptidase activity"/>
    <property type="evidence" value="ECO:0007669"/>
    <property type="project" value="InterPro"/>
</dbReference>
<sequence length="260" mass="29900">MYPLTITFFLIVAAIIVLFYLSRRKKSLRRLELNNKISAYRILLENHVLFYQKLNLTEKERFLKEVVDFLAGVNIEGVGVEVNDLDKILVASSAIIPIFSFKNWQYKNITNIILYPDTFNEEYQYEGEKRNTLGMVGTGYMNGQMVLSKQALHLGFSSQAGVSNTGIHEFVHLIDKSDGSTDGVPESLLNNSYVIPWLKLMHQEMKKIKRGDSDVDPYALTNEAEFLAVVAEYFFEKPSKLKKNHPELFQMLQQIFNIKS</sequence>
<dbReference type="PANTHER" id="PTHR30164">
    <property type="entry name" value="MTFA PEPTIDASE"/>
    <property type="match status" value="1"/>
</dbReference>
<dbReference type="OrthoDB" id="9786424at2"/>
<dbReference type="InterPro" id="IPR010384">
    <property type="entry name" value="MtfA_fam"/>
</dbReference>
<dbReference type="RefSeq" id="WP_093318687.1">
    <property type="nucleotide sequence ID" value="NZ_FOAF01000001.1"/>
</dbReference>
<keyword evidence="1" id="KW-0812">Transmembrane</keyword>
<reference evidence="3" key="1">
    <citation type="submission" date="2016-10" db="EMBL/GenBank/DDBJ databases">
        <authorList>
            <person name="Varghese N."/>
            <person name="Submissions S."/>
        </authorList>
    </citation>
    <scope>NUCLEOTIDE SEQUENCE [LARGE SCALE GENOMIC DNA]</scope>
    <source>
        <strain evidence="3">DSM 18733</strain>
    </source>
</reference>
<feature type="transmembrane region" description="Helical" evidence="1">
    <location>
        <begin position="6"/>
        <end position="22"/>
    </location>
</feature>
<dbReference type="CDD" id="cd20169">
    <property type="entry name" value="Peptidase_M90_mtfA"/>
    <property type="match status" value="1"/>
</dbReference>
<dbReference type="Pfam" id="PF06167">
    <property type="entry name" value="Peptidase_M90"/>
    <property type="match status" value="1"/>
</dbReference>
<dbReference type="InterPro" id="IPR024079">
    <property type="entry name" value="MetalloPept_cat_dom_sf"/>
</dbReference>
<accession>A0A1H7IWL8</accession>
<keyword evidence="1" id="KW-1133">Transmembrane helix</keyword>
<dbReference type="Proteomes" id="UP000199421">
    <property type="component" value="Unassembled WGS sequence"/>
</dbReference>
<evidence type="ECO:0008006" key="4">
    <source>
        <dbReference type="Google" id="ProtNLM"/>
    </source>
</evidence>
<dbReference type="InterPro" id="IPR042252">
    <property type="entry name" value="MtfA_N"/>
</dbReference>
<dbReference type="Gene3D" id="1.10.472.150">
    <property type="entry name" value="Glucose-regulated metallo-peptidase M90, N-terminal domain"/>
    <property type="match status" value="1"/>
</dbReference>
<dbReference type="STRING" id="407022.SAMN05661044_00844"/>
<evidence type="ECO:0000313" key="2">
    <source>
        <dbReference type="EMBL" id="SEK66352.1"/>
    </source>
</evidence>
<keyword evidence="3" id="KW-1185">Reference proteome</keyword>
<dbReference type="EMBL" id="FOAF01000001">
    <property type="protein sequence ID" value="SEK66352.1"/>
    <property type="molecule type" value="Genomic_DNA"/>
</dbReference>
<dbReference type="PANTHER" id="PTHR30164:SF2">
    <property type="entry name" value="PROTEIN MTFA"/>
    <property type="match status" value="1"/>
</dbReference>
<dbReference type="GO" id="GO:0004177">
    <property type="term" value="F:aminopeptidase activity"/>
    <property type="evidence" value="ECO:0007669"/>
    <property type="project" value="TreeGrafter"/>
</dbReference>
<keyword evidence="1" id="KW-0472">Membrane</keyword>
<proteinExistence type="predicted"/>
<dbReference type="Gene3D" id="3.40.390.10">
    <property type="entry name" value="Collagenase (Catalytic Domain)"/>
    <property type="match status" value="1"/>
</dbReference>
<name>A0A1H7IWL8_OLID1</name>
<protein>
    <recommendedName>
        <fullName evidence="4">Peptidase</fullName>
    </recommendedName>
</protein>
<dbReference type="AlphaFoldDB" id="A0A1H7IWL8"/>
<dbReference type="GO" id="GO:0005829">
    <property type="term" value="C:cytosol"/>
    <property type="evidence" value="ECO:0007669"/>
    <property type="project" value="TreeGrafter"/>
</dbReference>
<organism evidence="2 3">
    <name type="scientific">Olivibacter domesticus</name>
    <name type="common">Pseudosphingobacterium domesticum</name>
    <dbReference type="NCBI Taxonomy" id="407022"/>
    <lineage>
        <taxon>Bacteria</taxon>
        <taxon>Pseudomonadati</taxon>
        <taxon>Bacteroidota</taxon>
        <taxon>Sphingobacteriia</taxon>
        <taxon>Sphingobacteriales</taxon>
        <taxon>Sphingobacteriaceae</taxon>
        <taxon>Olivibacter</taxon>
    </lineage>
</organism>